<dbReference type="Pfam" id="PF02687">
    <property type="entry name" value="FtsX"/>
    <property type="match status" value="1"/>
</dbReference>
<feature type="transmembrane region" description="Helical" evidence="7">
    <location>
        <begin position="363"/>
        <end position="384"/>
    </location>
</feature>
<feature type="domain" description="MacB-like periplasmic core" evidence="9">
    <location>
        <begin position="21"/>
        <end position="234"/>
    </location>
</feature>
<proteinExistence type="inferred from homology"/>
<evidence type="ECO:0000256" key="5">
    <source>
        <dbReference type="ARBA" id="ARBA00023136"/>
    </source>
</evidence>
<comment type="similarity">
    <text evidence="6">Belongs to the ABC-4 integral membrane protein family.</text>
</comment>
<dbReference type="InterPro" id="IPR003838">
    <property type="entry name" value="ABC3_permease_C"/>
</dbReference>
<evidence type="ECO:0000256" key="2">
    <source>
        <dbReference type="ARBA" id="ARBA00022475"/>
    </source>
</evidence>
<comment type="subcellular location">
    <subcellularLocation>
        <location evidence="1">Cell membrane</location>
        <topology evidence="1">Multi-pass membrane protein</topology>
    </subcellularLocation>
</comment>
<evidence type="ECO:0000313" key="10">
    <source>
        <dbReference type="EMBL" id="KNY28423.1"/>
    </source>
</evidence>
<dbReference type="InterPro" id="IPR050250">
    <property type="entry name" value="Macrolide_Exporter_MacB"/>
</dbReference>
<dbReference type="Proteomes" id="UP000036923">
    <property type="component" value="Unassembled WGS sequence"/>
</dbReference>
<dbReference type="eggNOG" id="COG0577">
    <property type="taxonomic scope" value="Bacteria"/>
</dbReference>
<feature type="domain" description="ABC3 transporter permease C-terminal" evidence="8">
    <location>
        <begin position="272"/>
        <end position="391"/>
    </location>
</feature>
<comment type="caution">
    <text evidence="10">The sequence shown here is derived from an EMBL/GenBank/DDBJ whole genome shotgun (WGS) entry which is preliminary data.</text>
</comment>
<feature type="transmembrane region" description="Helical" evidence="7">
    <location>
        <begin position="21"/>
        <end position="42"/>
    </location>
</feature>
<keyword evidence="3 7" id="KW-0812">Transmembrane</keyword>
<dbReference type="RefSeq" id="WP_036938764.1">
    <property type="nucleotide sequence ID" value="NZ_JQKC01000007.1"/>
</dbReference>
<dbReference type="OrthoDB" id="9770036at2"/>
<keyword evidence="5 7" id="KW-0472">Membrane</keyword>
<evidence type="ECO:0000256" key="6">
    <source>
        <dbReference type="ARBA" id="ARBA00038076"/>
    </source>
</evidence>
<evidence type="ECO:0000256" key="4">
    <source>
        <dbReference type="ARBA" id="ARBA00022989"/>
    </source>
</evidence>
<accession>A0A0L6JRL4</accession>
<dbReference type="PANTHER" id="PTHR30572:SF4">
    <property type="entry name" value="ABC TRANSPORTER PERMEASE YTRF"/>
    <property type="match status" value="1"/>
</dbReference>
<evidence type="ECO:0000313" key="11">
    <source>
        <dbReference type="Proteomes" id="UP000036923"/>
    </source>
</evidence>
<protein>
    <submittedName>
        <fullName evidence="10">MacB-like periplasmic core domain containing protein</fullName>
    </submittedName>
</protein>
<dbReference type="STRING" id="398512.Bccel_3697"/>
<gene>
    <name evidence="10" type="ORF">Bccel_3697</name>
</gene>
<dbReference type="GO" id="GO:0005886">
    <property type="term" value="C:plasma membrane"/>
    <property type="evidence" value="ECO:0007669"/>
    <property type="project" value="UniProtKB-SubCell"/>
</dbReference>
<evidence type="ECO:0000256" key="7">
    <source>
        <dbReference type="SAM" id="Phobius"/>
    </source>
</evidence>
<dbReference type="Pfam" id="PF12704">
    <property type="entry name" value="MacB_PCD"/>
    <property type="match status" value="1"/>
</dbReference>
<dbReference type="InterPro" id="IPR025857">
    <property type="entry name" value="MacB_PCD"/>
</dbReference>
<organism evidence="10 11">
    <name type="scientific">Pseudobacteroides cellulosolvens ATCC 35603 = DSM 2933</name>
    <dbReference type="NCBI Taxonomy" id="398512"/>
    <lineage>
        <taxon>Bacteria</taxon>
        <taxon>Bacillati</taxon>
        <taxon>Bacillota</taxon>
        <taxon>Clostridia</taxon>
        <taxon>Eubacteriales</taxon>
        <taxon>Oscillospiraceae</taxon>
        <taxon>Pseudobacteroides</taxon>
    </lineage>
</organism>
<dbReference type="PANTHER" id="PTHR30572">
    <property type="entry name" value="MEMBRANE COMPONENT OF TRANSPORTER-RELATED"/>
    <property type="match status" value="1"/>
</dbReference>
<reference evidence="11" key="1">
    <citation type="submission" date="2015-07" db="EMBL/GenBank/DDBJ databases">
        <title>Near-Complete Genome Sequence of the Cellulolytic Bacterium Bacteroides (Pseudobacteroides) cellulosolvens ATCC 35603.</title>
        <authorList>
            <person name="Dassa B."/>
            <person name="Utturkar S.M."/>
            <person name="Klingeman D.M."/>
            <person name="Hurt R.A."/>
            <person name="Keller M."/>
            <person name="Xu J."/>
            <person name="Reddy Y.H.K."/>
            <person name="Borovok I."/>
            <person name="Grinberg I.R."/>
            <person name="Lamed R."/>
            <person name="Zhivin O."/>
            <person name="Bayer E.A."/>
            <person name="Brown S.D."/>
        </authorList>
    </citation>
    <scope>NUCLEOTIDE SEQUENCE [LARGE SCALE GENOMIC DNA]</scope>
    <source>
        <strain evidence="11">DSM 2933</strain>
    </source>
</reference>
<keyword evidence="2" id="KW-1003">Cell membrane</keyword>
<feature type="transmembrane region" description="Helical" evidence="7">
    <location>
        <begin position="264"/>
        <end position="292"/>
    </location>
</feature>
<keyword evidence="4 7" id="KW-1133">Transmembrane helix</keyword>
<evidence type="ECO:0000256" key="1">
    <source>
        <dbReference type="ARBA" id="ARBA00004651"/>
    </source>
</evidence>
<feature type="transmembrane region" description="Helical" evidence="7">
    <location>
        <begin position="313"/>
        <end position="343"/>
    </location>
</feature>
<dbReference type="EMBL" id="LGTC01000001">
    <property type="protein sequence ID" value="KNY28423.1"/>
    <property type="molecule type" value="Genomic_DNA"/>
</dbReference>
<sequence precursor="true">MGLLQAYKMAIKSILSNKVRSFLTMLGVIIGVGSVIAAVAFAQGSTKSITDSLQGLGTNLISISITGRNSNRNITYDDLKKFSEENSSEIAAVAPQVSSSVTVKVGTKTRDTSMVGTSPEYETIRNVHVQSGRFLLSFDLDYRQKVAIIGTAVANDVFEGVNPIGQTIKINGQIYKVVGLLEQKAGGQDQSEDDQVIIPVTSAQRLSRSAVIRNFSVQAAAPEAVTSVMDKLNAMLQKIYNNTSSYRVFNQEQMLSTLNNITGIMMLVLGGIAAISLLVGGIGIMNIMLVSVTERTREIGIRKAIGAKRRSILVQFMIEAAMVTGIGGIIGVLMGLGIIKFVIGNIGKFNSSFAIQPVYSLEWILISFGISLVTGIVFGLFPAYKAAKLNPIQALRFE</sequence>
<dbReference type="GO" id="GO:0022857">
    <property type="term" value="F:transmembrane transporter activity"/>
    <property type="evidence" value="ECO:0007669"/>
    <property type="project" value="TreeGrafter"/>
</dbReference>
<dbReference type="AlphaFoldDB" id="A0A0L6JRL4"/>
<name>A0A0L6JRL4_9FIRM</name>
<evidence type="ECO:0000259" key="8">
    <source>
        <dbReference type="Pfam" id="PF02687"/>
    </source>
</evidence>
<evidence type="ECO:0000259" key="9">
    <source>
        <dbReference type="Pfam" id="PF12704"/>
    </source>
</evidence>
<evidence type="ECO:0000256" key="3">
    <source>
        <dbReference type="ARBA" id="ARBA00022692"/>
    </source>
</evidence>
<keyword evidence="11" id="KW-1185">Reference proteome</keyword>